<evidence type="ECO:0000313" key="3">
    <source>
        <dbReference type="Proteomes" id="UP000494106"/>
    </source>
</evidence>
<evidence type="ECO:0000313" key="1">
    <source>
        <dbReference type="EMBL" id="CAB3232678.1"/>
    </source>
</evidence>
<gene>
    <name evidence="2" type="ORF">APLA_LOCUS17241</name>
    <name evidence="1" type="ORF">APLA_LOCUS5754</name>
</gene>
<comment type="caution">
    <text evidence="2">The sequence shown here is derived from an EMBL/GenBank/DDBJ whole genome shotgun (WGS) entry which is preliminary data.</text>
</comment>
<evidence type="ECO:0000313" key="2">
    <source>
        <dbReference type="EMBL" id="CAB3260120.1"/>
    </source>
</evidence>
<name>A0A8S1BMY3_ARCPL</name>
<evidence type="ECO:0000313" key="4">
    <source>
        <dbReference type="Proteomes" id="UP000494256"/>
    </source>
</evidence>
<dbReference type="EMBL" id="CADEBC010000720">
    <property type="protein sequence ID" value="CAB3260120.1"/>
    <property type="molecule type" value="Genomic_DNA"/>
</dbReference>
<dbReference type="AlphaFoldDB" id="A0A8S1BMY3"/>
<dbReference type="OrthoDB" id="8044645at2759"/>
<dbReference type="Proteomes" id="UP000494106">
    <property type="component" value="Unassembled WGS sequence"/>
</dbReference>
<keyword evidence="3" id="KW-1185">Reference proteome</keyword>
<organism evidence="2 3">
    <name type="scientific">Arctia plantaginis</name>
    <name type="common">Wood tiger moth</name>
    <name type="synonym">Phalaena plantaginis</name>
    <dbReference type="NCBI Taxonomy" id="874455"/>
    <lineage>
        <taxon>Eukaryota</taxon>
        <taxon>Metazoa</taxon>
        <taxon>Ecdysozoa</taxon>
        <taxon>Arthropoda</taxon>
        <taxon>Hexapoda</taxon>
        <taxon>Insecta</taxon>
        <taxon>Pterygota</taxon>
        <taxon>Neoptera</taxon>
        <taxon>Endopterygota</taxon>
        <taxon>Lepidoptera</taxon>
        <taxon>Glossata</taxon>
        <taxon>Ditrysia</taxon>
        <taxon>Noctuoidea</taxon>
        <taxon>Erebidae</taxon>
        <taxon>Arctiinae</taxon>
        <taxon>Arctia</taxon>
    </lineage>
</organism>
<proteinExistence type="predicted"/>
<dbReference type="EMBL" id="CADEBD010000291">
    <property type="protein sequence ID" value="CAB3232678.1"/>
    <property type="molecule type" value="Genomic_DNA"/>
</dbReference>
<sequence length="130" mass="14729">MRVYDNSSLPRLSSEVCTELVGGTLDFKSTGHNSMLISNEMQNLKSVDRMAGEDLREYYKRCVPEGNVRNYSAMARLAPAERVEGQVNLLGEYPSPVNLRYPVYHMRDELAAEYDVTSDYAGICQIMYAM</sequence>
<dbReference type="Proteomes" id="UP000494256">
    <property type="component" value="Unassembled WGS sequence"/>
</dbReference>
<accession>A0A8S1BMY3</accession>
<reference evidence="3 4" key="1">
    <citation type="submission" date="2020-04" db="EMBL/GenBank/DDBJ databases">
        <authorList>
            <person name="Wallbank WR R."/>
            <person name="Pardo Diaz C."/>
            <person name="Kozak K."/>
            <person name="Martin S."/>
            <person name="Jiggins C."/>
            <person name="Moest M."/>
            <person name="Warren A I."/>
            <person name="Byers J.R.P. K."/>
            <person name="Montejo-Kovacevich G."/>
            <person name="Yen C E."/>
        </authorList>
    </citation>
    <scope>NUCLEOTIDE SEQUENCE [LARGE SCALE GENOMIC DNA]</scope>
</reference>
<protein>
    <submittedName>
        <fullName evidence="2">Uncharacterized protein</fullName>
    </submittedName>
</protein>